<proteinExistence type="predicted"/>
<reference evidence="2" key="1">
    <citation type="submission" date="2021-06" db="EMBL/GenBank/DDBJ databases">
        <authorList>
            <person name="Kallberg Y."/>
            <person name="Tangrot J."/>
            <person name="Rosling A."/>
        </authorList>
    </citation>
    <scope>NUCLEOTIDE SEQUENCE</scope>
    <source>
        <strain evidence="2">MA453B</strain>
    </source>
</reference>
<feature type="compositionally biased region" description="Basic residues" evidence="1">
    <location>
        <begin position="75"/>
        <end position="89"/>
    </location>
</feature>
<protein>
    <submittedName>
        <fullName evidence="2">3851_t:CDS:1</fullName>
    </submittedName>
</protein>
<feature type="compositionally biased region" description="Polar residues" evidence="1">
    <location>
        <begin position="50"/>
        <end position="71"/>
    </location>
</feature>
<evidence type="ECO:0000313" key="3">
    <source>
        <dbReference type="Proteomes" id="UP000789405"/>
    </source>
</evidence>
<sequence length="158" mass="18198">MSIHDSHQLSSYNSDTLSWLNEDELDESNELNDLNTSNILENVHDLDAESGSSSPDQPLSHNSGVTVTVANSLGKRVRKKRTFTHSKRPNPRESWVWTYFRKNKVEKKIYCKVIVEDKDGLEKEYSNDYELSTGTGNLKSHLRQIHRILLPEENNNQN</sequence>
<dbReference type="OrthoDB" id="2469815at2759"/>
<comment type="caution">
    <text evidence="2">The sequence shown here is derived from an EMBL/GenBank/DDBJ whole genome shotgun (WGS) entry which is preliminary data.</text>
</comment>
<organism evidence="2 3">
    <name type="scientific">Dentiscutata erythropus</name>
    <dbReference type="NCBI Taxonomy" id="1348616"/>
    <lineage>
        <taxon>Eukaryota</taxon>
        <taxon>Fungi</taxon>
        <taxon>Fungi incertae sedis</taxon>
        <taxon>Mucoromycota</taxon>
        <taxon>Glomeromycotina</taxon>
        <taxon>Glomeromycetes</taxon>
        <taxon>Diversisporales</taxon>
        <taxon>Gigasporaceae</taxon>
        <taxon>Dentiscutata</taxon>
    </lineage>
</organism>
<dbReference type="EMBL" id="CAJVPY010044941">
    <property type="protein sequence ID" value="CAG8809319.1"/>
    <property type="molecule type" value="Genomic_DNA"/>
</dbReference>
<accession>A0A9N9K404</accession>
<gene>
    <name evidence="2" type="ORF">DERYTH_LOCUS25071</name>
</gene>
<dbReference type="Proteomes" id="UP000789405">
    <property type="component" value="Unassembled WGS sequence"/>
</dbReference>
<keyword evidence="3" id="KW-1185">Reference proteome</keyword>
<feature type="region of interest" description="Disordered" evidence="1">
    <location>
        <begin position="46"/>
        <end position="90"/>
    </location>
</feature>
<evidence type="ECO:0000256" key="1">
    <source>
        <dbReference type="SAM" id="MobiDB-lite"/>
    </source>
</evidence>
<name>A0A9N9K404_9GLOM</name>
<feature type="non-terminal residue" evidence="2">
    <location>
        <position position="158"/>
    </location>
</feature>
<evidence type="ECO:0000313" key="2">
    <source>
        <dbReference type="EMBL" id="CAG8809319.1"/>
    </source>
</evidence>
<dbReference type="AlphaFoldDB" id="A0A9N9K404"/>